<comment type="subcellular location">
    <subcellularLocation>
        <location evidence="1">Membrane</location>
        <topology evidence="1">Multi-pass membrane protein</topology>
    </subcellularLocation>
</comment>
<dbReference type="GeneID" id="29980974"/>
<keyword evidence="11" id="KW-1185">Reference proteome</keyword>
<keyword evidence="5 8" id="KW-1133">Transmembrane helix</keyword>
<feature type="transmembrane region" description="Helical" evidence="8">
    <location>
        <begin position="466"/>
        <end position="485"/>
    </location>
</feature>
<dbReference type="PROSITE" id="PS50850">
    <property type="entry name" value="MFS"/>
    <property type="match status" value="1"/>
</dbReference>
<dbReference type="GO" id="GO:0016020">
    <property type="term" value="C:membrane"/>
    <property type="evidence" value="ECO:0007669"/>
    <property type="project" value="UniProtKB-SubCell"/>
</dbReference>
<keyword evidence="6 8" id="KW-0472">Membrane</keyword>
<evidence type="ECO:0000313" key="11">
    <source>
        <dbReference type="Proteomes" id="UP000054821"/>
    </source>
</evidence>
<evidence type="ECO:0000256" key="5">
    <source>
        <dbReference type="ARBA" id="ARBA00022989"/>
    </source>
</evidence>
<dbReference type="InterPro" id="IPR036259">
    <property type="entry name" value="MFS_trans_sf"/>
</dbReference>
<dbReference type="RefSeq" id="XP_018665723.1">
    <property type="nucleotide sequence ID" value="XM_018800891.1"/>
</dbReference>
<name>A0A2P4ZB96_9HYPO</name>
<dbReference type="PANTHER" id="PTHR48022:SF27">
    <property type="entry name" value="MAJOR FACILITATOR SUPERFAMILY (MFS) PROFILE DOMAIN-CONTAINING PROTEIN"/>
    <property type="match status" value="1"/>
</dbReference>
<feature type="transmembrane region" description="Helical" evidence="8">
    <location>
        <begin position="150"/>
        <end position="173"/>
    </location>
</feature>
<keyword evidence="3" id="KW-0813">Transport</keyword>
<feature type="transmembrane region" description="Helical" evidence="8">
    <location>
        <begin position="431"/>
        <end position="454"/>
    </location>
</feature>
<evidence type="ECO:0000256" key="3">
    <source>
        <dbReference type="ARBA" id="ARBA00022448"/>
    </source>
</evidence>
<evidence type="ECO:0000256" key="8">
    <source>
        <dbReference type="SAM" id="Phobius"/>
    </source>
</evidence>
<accession>A0A2P4ZB96</accession>
<dbReference type="SUPFAM" id="SSF103473">
    <property type="entry name" value="MFS general substrate transporter"/>
    <property type="match status" value="1"/>
</dbReference>
<dbReference type="FunFam" id="1.20.1250.20:FF:000078">
    <property type="entry name" value="MFS maltose transporter, putative"/>
    <property type="match status" value="1"/>
</dbReference>
<dbReference type="EMBL" id="JPDN02000048">
    <property type="protein sequence ID" value="PON21580.1"/>
    <property type="molecule type" value="Genomic_DNA"/>
</dbReference>
<feature type="domain" description="Major facilitator superfamily (MFS) profile" evidence="9">
    <location>
        <begin position="47"/>
        <end position="489"/>
    </location>
</feature>
<dbReference type="InterPro" id="IPR003663">
    <property type="entry name" value="Sugar/inositol_transpt"/>
</dbReference>
<dbReference type="InterPro" id="IPR050360">
    <property type="entry name" value="MFS_Sugar_Transporters"/>
</dbReference>
<feature type="transmembrane region" description="Helical" evidence="8">
    <location>
        <begin position="98"/>
        <end position="118"/>
    </location>
</feature>
<dbReference type="AlphaFoldDB" id="A0A2P4ZB96"/>
<dbReference type="Proteomes" id="UP000054821">
    <property type="component" value="Unassembled WGS sequence"/>
</dbReference>
<feature type="transmembrane region" description="Helical" evidence="8">
    <location>
        <begin position="185"/>
        <end position="209"/>
    </location>
</feature>
<evidence type="ECO:0000313" key="10">
    <source>
        <dbReference type="EMBL" id="PON21580.1"/>
    </source>
</evidence>
<dbReference type="Pfam" id="PF00083">
    <property type="entry name" value="Sugar_tr"/>
    <property type="match status" value="1"/>
</dbReference>
<evidence type="ECO:0000256" key="1">
    <source>
        <dbReference type="ARBA" id="ARBA00004141"/>
    </source>
</evidence>
<dbReference type="PANTHER" id="PTHR48022">
    <property type="entry name" value="PLASTIDIC GLUCOSE TRANSPORTER 4"/>
    <property type="match status" value="1"/>
</dbReference>
<evidence type="ECO:0000256" key="4">
    <source>
        <dbReference type="ARBA" id="ARBA00022692"/>
    </source>
</evidence>
<feature type="transmembrane region" description="Helical" evidence="8">
    <location>
        <begin position="368"/>
        <end position="387"/>
    </location>
</feature>
<dbReference type="InterPro" id="IPR020846">
    <property type="entry name" value="MFS_dom"/>
</dbReference>
<feature type="transmembrane region" description="Helical" evidence="8">
    <location>
        <begin position="337"/>
        <end position="361"/>
    </location>
</feature>
<evidence type="ECO:0000256" key="7">
    <source>
        <dbReference type="SAM" id="MobiDB-lite"/>
    </source>
</evidence>
<comment type="caution">
    <text evidence="10">The sequence shown here is derived from an EMBL/GenBank/DDBJ whole genome shotgun (WGS) entry which is preliminary data.</text>
</comment>
<dbReference type="InterPro" id="IPR005828">
    <property type="entry name" value="MFS_sugar_transport-like"/>
</dbReference>
<gene>
    <name evidence="10" type="ORF">TGAM01_v209611</name>
</gene>
<feature type="transmembrane region" description="Helical" evidence="8">
    <location>
        <begin position="215"/>
        <end position="236"/>
    </location>
</feature>
<feature type="transmembrane region" description="Helical" evidence="8">
    <location>
        <begin position="393"/>
        <end position="419"/>
    </location>
</feature>
<feature type="transmembrane region" description="Helical" evidence="8">
    <location>
        <begin position="125"/>
        <end position="144"/>
    </location>
</feature>
<organism evidence="10 11">
    <name type="scientific">Trichoderma gamsii</name>
    <dbReference type="NCBI Taxonomy" id="398673"/>
    <lineage>
        <taxon>Eukaryota</taxon>
        <taxon>Fungi</taxon>
        <taxon>Dikarya</taxon>
        <taxon>Ascomycota</taxon>
        <taxon>Pezizomycotina</taxon>
        <taxon>Sordariomycetes</taxon>
        <taxon>Hypocreomycetidae</taxon>
        <taxon>Hypocreales</taxon>
        <taxon>Hypocreaceae</taxon>
        <taxon>Trichoderma</taxon>
    </lineage>
</organism>
<feature type="transmembrane region" description="Helical" evidence="8">
    <location>
        <begin position="39"/>
        <end position="60"/>
    </location>
</feature>
<evidence type="ECO:0000256" key="2">
    <source>
        <dbReference type="ARBA" id="ARBA00010992"/>
    </source>
</evidence>
<dbReference type="GO" id="GO:0005351">
    <property type="term" value="F:carbohydrate:proton symporter activity"/>
    <property type="evidence" value="ECO:0007669"/>
    <property type="project" value="TreeGrafter"/>
</dbReference>
<evidence type="ECO:0000256" key="6">
    <source>
        <dbReference type="ARBA" id="ARBA00023136"/>
    </source>
</evidence>
<proteinExistence type="inferred from homology"/>
<protein>
    <recommendedName>
        <fullName evidence="9">Major facilitator superfamily (MFS) profile domain-containing protein</fullName>
    </recommendedName>
</protein>
<keyword evidence="4 8" id="KW-0812">Transmembrane</keyword>
<reference evidence="10 11" key="1">
    <citation type="journal article" date="2016" name="Genome Announc.">
        <title>Draft Whole-Genome Sequence of Trichoderma gamsii T6085, a Promising Biocontrol Agent of Fusarium Head Blight on Wheat.</title>
        <authorList>
            <person name="Baroncelli R."/>
            <person name="Zapparata A."/>
            <person name="Piaggeschi G."/>
            <person name="Sarrocco S."/>
            <person name="Vannacci G."/>
        </authorList>
    </citation>
    <scope>NUCLEOTIDE SEQUENCE [LARGE SCALE GENOMIC DNA]</scope>
    <source>
        <strain evidence="10 11">T6085</strain>
    </source>
</reference>
<dbReference type="STRING" id="398673.A0A2P4ZB96"/>
<evidence type="ECO:0000259" key="9">
    <source>
        <dbReference type="PROSITE" id="PS50850"/>
    </source>
</evidence>
<dbReference type="Gene3D" id="1.20.1250.20">
    <property type="entry name" value="MFS general substrate transporter like domains"/>
    <property type="match status" value="1"/>
</dbReference>
<feature type="compositionally biased region" description="Acidic residues" evidence="7">
    <location>
        <begin position="1067"/>
        <end position="1080"/>
    </location>
</feature>
<comment type="similarity">
    <text evidence="2">Belongs to the major facilitator superfamily. Sugar transporter (TC 2.A.1.1) family.</text>
</comment>
<feature type="region of interest" description="Disordered" evidence="7">
    <location>
        <begin position="1056"/>
        <end position="1088"/>
    </location>
</feature>
<sequence>MATNENTQATAEPKLEVCNVEEIPAAEVLAPGVRPDEGAINLMLVLSCLAFGASSFLFGYDDRVISPVAATPAFVRLLQGHASPGSDNLSLTARNQDLVFSVPLVGSVIGGLATTPLTNRFGRKWTLIGSYVFSLLGAFLQVFAPNLAAFAIGRFCSAFVIGIAHTIAPLYLCEVVPTSMRGRSVQIYNILNIFSGVIATIVSNATHAIDGPKAYQIPLSIEAGLPVLLFVLTLGIPESPQWLVSKGRMEEAKRNLRRLRGFSDAQLEDEFRVIVLCEENERELSSNVHFWDLFNRENFKRTITAGSFYSLNQVSGVILSTTYTTVFLSQLGVGNAFVLTIIASLCNLAGAIVAPMVLDLYGRRPTALWGMVLLFCLDAVAGALAFFPDNRNALLAIAALGFIFNFFWALSFLSVSVLLPPEISTPKLRSYTMAYTVACCQITAVITTFAVPQLTSADAANLGAKTYLVFAGCMACVIVWSYLLMPETKGRTYAEIDEIPPASDATITGLQHIASYNWLEGSLPTISVPGAPPLWSPPRVVPKLTPDSGMVYIDQNAARSPRYPLEPLFRALQAENPDFELGDIDLVTDRNNIRKLLRFVQGSSSDNFEIRVEIAGNKTAVFTRVEAKTKDIIQDFRGFGHNFEKAYTKGIPGSTGHHRIIHYLFGGMKCLIRHETDGYIDSKGNADSVPKAASVVDGVSDLLGAVSISETGKSIGKQLVTVVKTKTRPVDLASTLEIKTRAASRMLDMADVTPQLWISQTPILVIGYHQYRMFNNVQKRNVTQEIHDWEAANQTALRKLALLIKKISEVVGHSSDRNATVKYNGGSKLTVTTGKQERALPEDLYLLWDVKKQGTDDDMIQDRGKAIDASHTKSLESVPAPGHIQRVMSDIAGSKQPSGGVPASLPSQNKMPFSDIVDCAVQDGLRQIFRRMSTSLSDYQSLCETLKSRGIDVLAGRQLRDIMKDLRKGKDDWDPDERREIRGLKSLARDSAFRLLYIFILNLHESGAGDQNMAYNATTFVVSHRRIFRYKTRKMVRQAFEMRFSISYNQRKGLDKWPIDNPSYGNSEEEDVTTEEEDVYSSDWSFES</sequence>
<dbReference type="NCBIfam" id="TIGR00879">
    <property type="entry name" value="SP"/>
    <property type="match status" value="1"/>
</dbReference>